<keyword evidence="3" id="KW-1185">Reference proteome</keyword>
<proteinExistence type="predicted"/>
<feature type="domain" description="Kazal-like" evidence="2">
    <location>
        <begin position="71"/>
        <end position="119"/>
    </location>
</feature>
<evidence type="ECO:0000259" key="2">
    <source>
        <dbReference type="PROSITE" id="PS51465"/>
    </source>
</evidence>
<dbReference type="InterPro" id="IPR053265">
    <property type="entry name" value="Serpin"/>
</dbReference>
<feature type="signal peptide" evidence="1">
    <location>
        <begin position="1"/>
        <end position="20"/>
    </location>
</feature>
<keyword evidence="1" id="KW-0732">Signal</keyword>
<gene>
    <name evidence="4" type="primary">LOC108563945</name>
</gene>
<dbReference type="InterPro" id="IPR002350">
    <property type="entry name" value="Kazal_dom"/>
</dbReference>
<accession>A0ABM1MUM9</accession>
<evidence type="ECO:0000256" key="1">
    <source>
        <dbReference type="SAM" id="SignalP"/>
    </source>
</evidence>
<name>A0ABM1MUM9_NICVS</name>
<dbReference type="PROSITE" id="PS51465">
    <property type="entry name" value="KAZAL_2"/>
    <property type="match status" value="2"/>
</dbReference>
<evidence type="ECO:0000313" key="4">
    <source>
        <dbReference type="RefSeq" id="XP_017778279.1"/>
    </source>
</evidence>
<evidence type="ECO:0000313" key="3">
    <source>
        <dbReference type="Proteomes" id="UP000695000"/>
    </source>
</evidence>
<dbReference type="CDD" id="cd00104">
    <property type="entry name" value="KAZAL_FS"/>
    <property type="match status" value="2"/>
</dbReference>
<dbReference type="InterPro" id="IPR036058">
    <property type="entry name" value="Kazal_dom_sf"/>
</dbReference>
<organism evidence="3 4">
    <name type="scientific">Nicrophorus vespilloides</name>
    <name type="common">Boreal carrion beetle</name>
    <dbReference type="NCBI Taxonomy" id="110193"/>
    <lineage>
        <taxon>Eukaryota</taxon>
        <taxon>Metazoa</taxon>
        <taxon>Ecdysozoa</taxon>
        <taxon>Arthropoda</taxon>
        <taxon>Hexapoda</taxon>
        <taxon>Insecta</taxon>
        <taxon>Pterygota</taxon>
        <taxon>Neoptera</taxon>
        <taxon>Endopterygota</taxon>
        <taxon>Coleoptera</taxon>
        <taxon>Polyphaga</taxon>
        <taxon>Staphyliniformia</taxon>
        <taxon>Silphidae</taxon>
        <taxon>Nicrophorinae</taxon>
        <taxon>Nicrophorus</taxon>
    </lineage>
</organism>
<protein>
    <submittedName>
        <fullName evidence="4">Turripeptide Gsp9.3-like</fullName>
    </submittedName>
</protein>
<dbReference type="PANTHER" id="PTHR21131">
    <property type="entry name" value="SERINE-TYPE ENDOPEPTIDASE INHIBITOR"/>
    <property type="match status" value="1"/>
</dbReference>
<dbReference type="Gene3D" id="3.30.60.30">
    <property type="match status" value="2"/>
</dbReference>
<dbReference type="Pfam" id="PF00050">
    <property type="entry name" value="Kazal_1"/>
    <property type="match status" value="2"/>
</dbReference>
<sequence>MKFVCSLIVVLVFVAVGSEAQENCACTFEHRPVCGSDGITYPNKCTLGCRQREDRSVREAHQGPCGVQNVRGRRDLCSCPDNHFPVCGSNGQTYANHCELKCETAKYADLKIECHGRCPCTA</sequence>
<dbReference type="GeneID" id="108563945"/>
<feature type="chain" id="PRO_5045628264" evidence="1">
    <location>
        <begin position="21"/>
        <end position="122"/>
    </location>
</feature>
<feature type="domain" description="Kazal-like" evidence="2">
    <location>
        <begin position="18"/>
        <end position="67"/>
    </location>
</feature>
<dbReference type="RefSeq" id="XP_017778279.1">
    <property type="nucleotide sequence ID" value="XM_017922790.1"/>
</dbReference>
<dbReference type="PANTHER" id="PTHR21131:SF0">
    <property type="entry name" value="GEO10195P1-RELATED"/>
    <property type="match status" value="1"/>
</dbReference>
<dbReference type="SMART" id="SM00280">
    <property type="entry name" value="KAZAL"/>
    <property type="match status" value="2"/>
</dbReference>
<dbReference type="PROSITE" id="PS00282">
    <property type="entry name" value="KAZAL_1"/>
    <property type="match status" value="2"/>
</dbReference>
<reference evidence="4" key="1">
    <citation type="submission" date="2025-08" db="UniProtKB">
        <authorList>
            <consortium name="RefSeq"/>
        </authorList>
    </citation>
    <scope>IDENTIFICATION</scope>
    <source>
        <tissue evidence="4">Whole Larva</tissue>
    </source>
</reference>
<dbReference type="SUPFAM" id="SSF100895">
    <property type="entry name" value="Kazal-type serine protease inhibitors"/>
    <property type="match status" value="2"/>
</dbReference>
<dbReference type="Proteomes" id="UP000695000">
    <property type="component" value="Unplaced"/>
</dbReference>